<dbReference type="AlphaFoldDB" id="A0A6I6FEE2"/>
<dbReference type="Proteomes" id="UP000422572">
    <property type="component" value="Chromosome"/>
</dbReference>
<evidence type="ECO:0000313" key="2">
    <source>
        <dbReference type="Proteomes" id="UP000422572"/>
    </source>
</evidence>
<dbReference type="RefSeq" id="WP_156690662.1">
    <property type="nucleotide sequence ID" value="NZ_CP034279.1"/>
</dbReference>
<organism evidence="1 2">
    <name type="scientific">Streptomyces ficellus</name>
    <dbReference type="NCBI Taxonomy" id="1977088"/>
    <lineage>
        <taxon>Bacteria</taxon>
        <taxon>Bacillati</taxon>
        <taxon>Actinomycetota</taxon>
        <taxon>Actinomycetes</taxon>
        <taxon>Kitasatosporales</taxon>
        <taxon>Streptomycetaceae</taxon>
        <taxon>Streptomyces</taxon>
    </lineage>
</organism>
<dbReference type="EMBL" id="CP034279">
    <property type="protein sequence ID" value="QGV76839.1"/>
    <property type="molecule type" value="Genomic_DNA"/>
</dbReference>
<proteinExistence type="predicted"/>
<keyword evidence="2" id="KW-1185">Reference proteome</keyword>
<dbReference type="KEGG" id="sfic:EIZ62_00025"/>
<dbReference type="OrthoDB" id="3480397at2"/>
<sequence length="209" mass="22559">MNAMVTLASPSVGTSVRAASAAVLDPAALSVSLQLMGSQALLFYRLDEEECARRARVSAARLDSLDALQTLLELPVDEPVDLASLPARLRAAVRRLPAGAADVDCREVTRRAVRPLTIDLAVVRASATGWRGGLEKAGRFAPFCRRALLLDSAPPAAEEMLMEAAFYGIGVLAADGESVDMLLEPRPYIPRRHTPAAWCFIEEFHHRIG</sequence>
<gene>
    <name evidence="1" type="ORF">EIZ62_00025</name>
</gene>
<reference evidence="1 2" key="1">
    <citation type="submission" date="2018-12" db="EMBL/GenBank/DDBJ databases">
        <title>Complete genome sequence of Streptomyces ficellus NRRL8067, the producer of ficellomycin, feldamycin and nojirimycin.</title>
        <authorList>
            <person name="Zhang H."/>
            <person name="Yue R."/>
            <person name="Liu Y."/>
            <person name="Li M."/>
            <person name="Mu H."/>
            <person name="Zhang J."/>
        </authorList>
    </citation>
    <scope>NUCLEOTIDE SEQUENCE [LARGE SCALE GENOMIC DNA]</scope>
    <source>
        <strain evidence="1 2">NRRL 8067</strain>
    </source>
</reference>
<evidence type="ECO:0000313" key="1">
    <source>
        <dbReference type="EMBL" id="QGV76839.1"/>
    </source>
</evidence>
<protein>
    <submittedName>
        <fullName evidence="1">Uncharacterized protein</fullName>
    </submittedName>
</protein>
<accession>A0A6I6FEE2</accession>
<name>A0A6I6FEE2_9ACTN</name>